<keyword evidence="1" id="KW-1133">Transmembrane helix</keyword>
<keyword evidence="1" id="KW-0472">Membrane</keyword>
<evidence type="ECO:0000313" key="3">
    <source>
        <dbReference type="EMBL" id="KZM34750.1"/>
    </source>
</evidence>
<dbReference type="RefSeq" id="WP_068708961.1">
    <property type="nucleotide sequence ID" value="NZ_LRIE01000077.1"/>
</dbReference>
<reference evidence="3 4" key="1">
    <citation type="submission" date="2016-01" db="EMBL/GenBank/DDBJ databases">
        <title>Genome sequence of Oerskovia enterophila VJag, an agar and cellulose degrading bacterium.</title>
        <authorList>
            <person name="Poehlein A."/>
            <person name="Jag V."/>
            <person name="Bengelsdorf F."/>
            <person name="Duerre P."/>
            <person name="Daniel R."/>
        </authorList>
    </citation>
    <scope>NUCLEOTIDE SEQUENCE [LARGE SCALE GENOMIC DNA]</scope>
    <source>
        <strain evidence="3 4">VJag</strain>
    </source>
</reference>
<protein>
    <recommendedName>
        <fullName evidence="5">Gram-positive cocci surface proteins LPxTG domain-containing protein</fullName>
    </recommendedName>
</protein>
<evidence type="ECO:0000313" key="4">
    <source>
        <dbReference type="Proteomes" id="UP000076447"/>
    </source>
</evidence>
<dbReference type="AlphaFoldDB" id="A0A163R196"/>
<proteinExistence type="predicted"/>
<keyword evidence="2" id="KW-0732">Signal</keyword>
<evidence type="ECO:0000256" key="1">
    <source>
        <dbReference type="SAM" id="Phobius"/>
    </source>
</evidence>
<keyword evidence="1" id="KW-0812">Transmembrane</keyword>
<feature type="signal peptide" evidence="2">
    <location>
        <begin position="1"/>
        <end position="22"/>
    </location>
</feature>
<evidence type="ECO:0000256" key="2">
    <source>
        <dbReference type="SAM" id="SignalP"/>
    </source>
</evidence>
<dbReference type="EMBL" id="LRIE01000077">
    <property type="protein sequence ID" value="KZM34750.1"/>
    <property type="molecule type" value="Genomic_DNA"/>
</dbReference>
<dbReference type="PATRIC" id="fig|43678.3.peg.2672"/>
<evidence type="ECO:0008006" key="5">
    <source>
        <dbReference type="Google" id="ProtNLM"/>
    </source>
</evidence>
<gene>
    <name evidence="3" type="ORF">OJAG_25560</name>
</gene>
<dbReference type="Proteomes" id="UP000076447">
    <property type="component" value="Unassembled WGS sequence"/>
</dbReference>
<name>A0A163R196_9CELL</name>
<organism evidence="3 4">
    <name type="scientific">Oerskovia enterophila</name>
    <dbReference type="NCBI Taxonomy" id="43678"/>
    <lineage>
        <taxon>Bacteria</taxon>
        <taxon>Bacillati</taxon>
        <taxon>Actinomycetota</taxon>
        <taxon>Actinomycetes</taxon>
        <taxon>Micrococcales</taxon>
        <taxon>Cellulomonadaceae</taxon>
        <taxon>Oerskovia</taxon>
    </lineage>
</organism>
<comment type="caution">
    <text evidence="3">The sequence shown here is derived from an EMBL/GenBank/DDBJ whole genome shotgun (WGS) entry which is preliminary data.</text>
</comment>
<feature type="chain" id="PRO_5038857344" description="Gram-positive cocci surface proteins LPxTG domain-containing protein" evidence="2">
    <location>
        <begin position="23"/>
        <end position="92"/>
    </location>
</feature>
<feature type="transmembrane region" description="Helical" evidence="1">
    <location>
        <begin position="63"/>
        <end position="84"/>
    </location>
</feature>
<sequence length="92" mass="8812">MKSSTIPAAALTLLLTTVPAVAQAVPEDVAVPSSPIAEVAATPVADEPTPDVVLGDGLARTGAGAAATAAAALATLGAGAGLLARSRRRGSR</sequence>
<accession>A0A163R196</accession>